<proteinExistence type="predicted"/>
<evidence type="ECO:0008006" key="3">
    <source>
        <dbReference type="Google" id="ProtNLM"/>
    </source>
</evidence>
<dbReference type="OrthoDB" id="178184at2"/>
<dbReference type="CDD" id="cd09598">
    <property type="entry name" value="M4_like"/>
    <property type="match status" value="1"/>
</dbReference>
<name>A0A1W1UEU3_9BACT</name>
<dbReference type="EMBL" id="FWWW01000009">
    <property type="protein sequence ID" value="SMB79569.1"/>
    <property type="molecule type" value="Genomic_DNA"/>
</dbReference>
<gene>
    <name evidence="1" type="ORF">SAMN00120144_4118</name>
</gene>
<evidence type="ECO:0000313" key="2">
    <source>
        <dbReference type="Proteomes" id="UP000192266"/>
    </source>
</evidence>
<dbReference type="Proteomes" id="UP000192266">
    <property type="component" value="Unassembled WGS sequence"/>
</dbReference>
<reference evidence="1 2" key="1">
    <citation type="submission" date="2017-04" db="EMBL/GenBank/DDBJ databases">
        <authorList>
            <person name="Afonso C.L."/>
            <person name="Miller P.J."/>
            <person name="Scott M.A."/>
            <person name="Spackman E."/>
            <person name="Goraichik I."/>
            <person name="Dimitrov K.M."/>
            <person name="Suarez D.L."/>
            <person name="Swayne D.E."/>
        </authorList>
    </citation>
    <scope>NUCLEOTIDE SEQUENCE [LARGE SCALE GENOMIC DNA]</scope>
    <source>
        <strain evidence="1 2">DSM 11622</strain>
    </source>
</reference>
<sequence>MTTIIGFREIEGLNLEMKNRHPLNIGHNALKPAYRRLRGYAFDPSFSTKLDSSGINILVYPIRWEVLQPGPIGEYLEVIDVDPSSSVFYPPVDLDDPQLLAQDGLFPSESNPQFHQQMVYAVGMLTIQHFEKALGRRVQWSSRDPEKTNGKEVSTSERFVERLRLYPHAFRGANAYYSSLKKSILFGYFSARPSDRSLVMPGSLVFSCLSHDIVAHEVTHALIDGIHKRYVLPIHEDTLAVHEAFSDIVALFQHFTFPDILENQIARTRGNLAGNHWLSQLAQQFGWAIGRYNSLRNAITFGADGKLTVPNPQALADVQEPHARGSILVAAMFHAFLSIYERGTADLFRIATEGRGVLPEGEIHPDLVRQLAAYAARVARHFLSIFIRALDYCPPVGTTFGELLRAMITADVDLVSDDTLNYRIALIDSFKRWGIYPEGIYTLSVQSLTHSSFNVAQLRELGNALHENTDEKAWKEEIDASISQLTKFLRDFFNETALLLESREALFDRSKHFKKVLELEIPTLGPAGLRLLQNLTGILFIVADYEEFRTLSIKAINQALSLRRNAHSDVLEVTDVSIDLDEDKQPTFEVHSINRAQRVGPEANVLNQVILTLMQRCSVSVIVKDTTEPAEVYEFRGGTTIILDIDKNIIRVIYKGIMRRFHNEISSSRLVDELLRRYTANLSEGESPFAPANWPKDMSNYEPFAMLHRHA</sequence>
<evidence type="ECO:0000313" key="1">
    <source>
        <dbReference type="EMBL" id="SMB79569.1"/>
    </source>
</evidence>
<organism evidence="1 2">
    <name type="scientific">Hymenobacter roseosalivarius DSM 11622</name>
    <dbReference type="NCBI Taxonomy" id="645990"/>
    <lineage>
        <taxon>Bacteria</taxon>
        <taxon>Pseudomonadati</taxon>
        <taxon>Bacteroidota</taxon>
        <taxon>Cytophagia</taxon>
        <taxon>Cytophagales</taxon>
        <taxon>Hymenobacteraceae</taxon>
        <taxon>Hymenobacter</taxon>
    </lineage>
</organism>
<dbReference type="SUPFAM" id="SSF55486">
    <property type="entry name" value="Metalloproteases ('zincins'), catalytic domain"/>
    <property type="match status" value="1"/>
</dbReference>
<accession>A0A1W1UEU3</accession>
<protein>
    <recommendedName>
        <fullName evidence="3">Peptidase M4</fullName>
    </recommendedName>
</protein>
<dbReference type="STRING" id="645990.SAMN00120144_4118"/>
<dbReference type="RefSeq" id="WP_143434661.1">
    <property type="nucleotide sequence ID" value="NZ_FWWW01000009.1"/>
</dbReference>
<keyword evidence="2" id="KW-1185">Reference proteome</keyword>
<dbReference type="AlphaFoldDB" id="A0A1W1UEU3"/>